<keyword evidence="2" id="KW-1185">Reference proteome</keyword>
<proteinExistence type="predicted"/>
<name>A0ACD1BGB0_9CLOT</name>
<geneLocation type="plasmid" evidence="1 2">
    <name>p1</name>
</geneLocation>
<organism evidence="1 2">
    <name type="scientific">Candidatus Sarcina troglodytae</name>
    <dbReference type="NCBI Taxonomy" id="2726954"/>
    <lineage>
        <taxon>Bacteria</taxon>
        <taxon>Bacillati</taxon>
        <taxon>Bacillota</taxon>
        <taxon>Clostridia</taxon>
        <taxon>Eubacteriales</taxon>
        <taxon>Clostridiaceae</taxon>
        <taxon>Sarcina</taxon>
    </lineage>
</organism>
<evidence type="ECO:0000313" key="1">
    <source>
        <dbReference type="EMBL" id="QPJ86574.1"/>
    </source>
</evidence>
<gene>
    <name evidence="1" type="ORF">HH195_11415</name>
</gene>
<accession>A0ACD1BGB0</accession>
<sequence>MKNLLIKDIMFNKKTLAIGIVLSIILSAFCAFKGHGDMYIFYVLSVFLMCFYCSNKIFYSDERDKTIYFFKMLPIKLNDIVLSKFIENISFGIFAILLELILNIFFKSIKVNYYILPIDYAIIIISISSIFSAVFTTVFFKKNYSTAQNSLYVVAVFMFVILFLITKYPYLFAYINKHMNIFSMIILLIAIIINIILYNLSVKYFRYKTI</sequence>
<dbReference type="EMBL" id="CP051755">
    <property type="protein sequence ID" value="QPJ86574.1"/>
    <property type="molecule type" value="Genomic_DNA"/>
</dbReference>
<protein>
    <submittedName>
        <fullName evidence="1">Uncharacterized protein</fullName>
    </submittedName>
</protein>
<dbReference type="Proteomes" id="UP000594603">
    <property type="component" value="Plasmid p1"/>
</dbReference>
<evidence type="ECO:0000313" key="2">
    <source>
        <dbReference type="Proteomes" id="UP000594603"/>
    </source>
</evidence>
<keyword evidence="1" id="KW-0614">Plasmid</keyword>
<reference evidence="1" key="1">
    <citation type="submission" date="2020-04" db="EMBL/GenBank/DDBJ databases">
        <title>A novel bacterium ('Candidatus Sarcina troglodytae' sp. nov.) linked to a protracted, uniformly lethal epizootic among sanctuary western chimpanzees (Pan troglodytes verus) in Sierra Leone.</title>
        <authorList>
            <person name="Owens L.A."/>
            <person name="Colitti B."/>
            <person name="Hirji I."/>
            <person name="Pizaro A."/>
            <person name="Jaffe J.E."/>
            <person name="Moittie S."/>
            <person name="Bishop-Lilly K.A."/>
            <person name="Estrella L.A."/>
            <person name="Voegtly L.J."/>
            <person name="Kuhn J.H."/>
            <person name="Suen G."/>
            <person name="Deblois C.L."/>
            <person name="Dunn C."/>
            <person name="Juan-Salles C."/>
            <person name="Goldberg T.L."/>
        </authorList>
    </citation>
    <scope>NUCLEOTIDE SEQUENCE</scope>
    <source>
        <strain evidence="1">JB2</strain>
    </source>
</reference>